<reference evidence="3 4" key="1">
    <citation type="journal article" date="2012" name="J. Bacteriol.">
        <title>Genome sequence of Mycobacterium hassiacum DSM 44199, a rare source of heat-stable mycobacterial proteins.</title>
        <authorList>
            <person name="Tiago I."/>
            <person name="Maranha A."/>
            <person name="Mendes V."/>
            <person name="Alarico S."/>
            <person name="Moynihan P.J."/>
            <person name="Clarke A.J."/>
            <person name="Macedo-Ribeiro S."/>
            <person name="Pereira P.J."/>
            <person name="Empadinhas N."/>
        </authorList>
    </citation>
    <scope>NUCLEOTIDE SEQUENCE [LARGE SCALE GENOMIC DNA]</scope>
    <source>
        <strain evidence="4">DSM 44199 / CIP 105218 / JCM 12690 / 3849</strain>
    </source>
</reference>
<dbReference type="InterPro" id="IPR005693">
    <property type="entry name" value="Mce"/>
</dbReference>
<dbReference type="eggNOG" id="COG1463">
    <property type="taxonomic scope" value="Bacteria"/>
</dbReference>
<keyword evidence="4" id="KW-1185">Reference proteome</keyword>
<dbReference type="EMBL" id="AMRA01000095">
    <property type="protein sequence ID" value="EKF22568.1"/>
    <property type="molecule type" value="Genomic_DNA"/>
</dbReference>
<dbReference type="Pfam" id="PF11887">
    <property type="entry name" value="Mce4_CUP1"/>
    <property type="match status" value="1"/>
</dbReference>
<dbReference type="PANTHER" id="PTHR33371">
    <property type="entry name" value="INTERMEMBRANE PHOSPHOLIPID TRANSPORT SYSTEM BINDING PROTEIN MLAD-RELATED"/>
    <property type="match status" value="1"/>
</dbReference>
<name>K5B7U7_MYCHD</name>
<accession>K5B7U7</accession>
<dbReference type="InterPro" id="IPR052336">
    <property type="entry name" value="MlaD_Phospholipid_Transporter"/>
</dbReference>
<dbReference type="AlphaFoldDB" id="K5B7U7"/>
<evidence type="ECO:0000313" key="4">
    <source>
        <dbReference type="Proteomes" id="UP000006265"/>
    </source>
</evidence>
<dbReference type="STRING" id="1122247.GCA_000379865_04287"/>
<feature type="domain" description="Mce/MlaD" evidence="1">
    <location>
        <begin position="30"/>
        <end position="106"/>
    </location>
</feature>
<organism evidence="3 4">
    <name type="scientific">Mycolicibacterium hassiacum (strain DSM 44199 / CIP 105218 / JCM 12690 / 3849)</name>
    <name type="common">Mycobacterium hassiacum</name>
    <dbReference type="NCBI Taxonomy" id="1122247"/>
    <lineage>
        <taxon>Bacteria</taxon>
        <taxon>Bacillati</taxon>
        <taxon>Actinomycetota</taxon>
        <taxon>Actinomycetes</taxon>
        <taxon>Mycobacteriales</taxon>
        <taxon>Mycobacteriaceae</taxon>
        <taxon>Mycolicibacterium</taxon>
    </lineage>
</organism>
<evidence type="ECO:0000313" key="3">
    <source>
        <dbReference type="EMBL" id="EKF22568.1"/>
    </source>
</evidence>
<dbReference type="PATRIC" id="fig|1122247.3.peg.3173"/>
<dbReference type="InterPro" id="IPR024516">
    <property type="entry name" value="Mce_C"/>
</dbReference>
<dbReference type="InterPro" id="IPR003399">
    <property type="entry name" value="Mce/MlaD"/>
</dbReference>
<dbReference type="GO" id="GO:0005576">
    <property type="term" value="C:extracellular region"/>
    <property type="evidence" value="ECO:0007669"/>
    <property type="project" value="TreeGrafter"/>
</dbReference>
<protein>
    <submittedName>
        <fullName evidence="3">Mce related family protein</fullName>
    </submittedName>
</protein>
<comment type="caution">
    <text evidence="3">The sequence shown here is derived from an EMBL/GenBank/DDBJ whole genome shotgun (WGS) entry which is preliminary data.</text>
</comment>
<dbReference type="Proteomes" id="UP000006265">
    <property type="component" value="Unassembled WGS sequence"/>
</dbReference>
<dbReference type="PANTHER" id="PTHR33371:SF17">
    <property type="entry name" value="MCE-FAMILY PROTEIN MCE1B"/>
    <property type="match status" value="1"/>
</dbReference>
<feature type="domain" description="Mammalian cell entry C-terminal" evidence="2">
    <location>
        <begin position="111"/>
        <end position="325"/>
    </location>
</feature>
<dbReference type="Pfam" id="PF02470">
    <property type="entry name" value="MlaD"/>
    <property type="match status" value="1"/>
</dbReference>
<gene>
    <name evidence="3" type="ORF">C731_3308</name>
</gene>
<evidence type="ECO:0000259" key="2">
    <source>
        <dbReference type="Pfam" id="PF11887"/>
    </source>
</evidence>
<evidence type="ECO:0000259" key="1">
    <source>
        <dbReference type="Pfam" id="PF02470"/>
    </source>
</evidence>
<dbReference type="GO" id="GO:0051701">
    <property type="term" value="P:biological process involved in interaction with host"/>
    <property type="evidence" value="ECO:0007669"/>
    <property type="project" value="TreeGrafter"/>
</dbReference>
<proteinExistence type="predicted"/>
<dbReference type="NCBIfam" id="TIGR00996">
    <property type="entry name" value="Mtu_fam_mce"/>
    <property type="match status" value="1"/>
</dbReference>
<sequence length="334" mass="35651">MRLAAFLAVCLLGVFGLYAVFGQLRFGEKTATYRAEFTNVTGLEKNDFVRIAGVEVGQVKNVRIQPDTTALVEFTVDESVVLTEGTRAVIRYDDLIGGRYLALVEGTGGVERLAPGDTIPLARTSPALDLDALIGGFRPLFRALDPDQVNALSGQLISALQGQGATINSFLAQTSALTNTLADRDQLIGEVIVNLNTVLGSLGDQSDQFAKAVDALAQLVEGLAQRRTEIAAGLDHTSGAAATIADLLDEARPPLKQTIDETDRAAGIVVADHEYFDNLLNTLPDAYQALSRQGLYGDFFSFYICDIVLKLNGKGGQPVYVKVAGQSTGRCAPR</sequence>